<dbReference type="Pfam" id="PF06629">
    <property type="entry name" value="MipA"/>
    <property type="match status" value="1"/>
</dbReference>
<evidence type="ECO:0000256" key="3">
    <source>
        <dbReference type="ARBA" id="ARBA00022729"/>
    </source>
</evidence>
<evidence type="ECO:0000256" key="5">
    <source>
        <dbReference type="ARBA" id="ARBA00023237"/>
    </source>
</evidence>
<evidence type="ECO:0000313" key="8">
    <source>
        <dbReference type="Proteomes" id="UP000293671"/>
    </source>
</evidence>
<keyword evidence="5" id="KW-0998">Cell outer membrane</keyword>
<dbReference type="EMBL" id="SHKP01000005">
    <property type="protein sequence ID" value="RZU01194.1"/>
    <property type="molecule type" value="Genomic_DNA"/>
</dbReference>
<accession>A0A4Q7VWR7</accession>
<dbReference type="AlphaFoldDB" id="A0A4Q7VWR7"/>
<feature type="signal peptide" evidence="6">
    <location>
        <begin position="1"/>
        <end position="27"/>
    </location>
</feature>
<dbReference type="PANTHER" id="PTHR38776">
    <property type="entry name" value="MLTA-INTERACTING PROTEIN-RELATED"/>
    <property type="match status" value="1"/>
</dbReference>
<dbReference type="PANTHER" id="PTHR38776:SF1">
    <property type="entry name" value="MLTA-INTERACTING PROTEIN-RELATED"/>
    <property type="match status" value="1"/>
</dbReference>
<organism evidence="7 8">
    <name type="scientific">Rivibacter subsaxonicus</name>
    <dbReference type="NCBI Taxonomy" id="457575"/>
    <lineage>
        <taxon>Bacteria</taxon>
        <taxon>Pseudomonadati</taxon>
        <taxon>Pseudomonadota</taxon>
        <taxon>Betaproteobacteria</taxon>
        <taxon>Burkholderiales</taxon>
        <taxon>Rivibacter</taxon>
    </lineage>
</organism>
<evidence type="ECO:0000256" key="1">
    <source>
        <dbReference type="ARBA" id="ARBA00004442"/>
    </source>
</evidence>
<gene>
    <name evidence="7" type="ORF">EV670_1910</name>
</gene>
<evidence type="ECO:0000313" key="7">
    <source>
        <dbReference type="EMBL" id="RZU01194.1"/>
    </source>
</evidence>
<name>A0A4Q7VWR7_9BURK</name>
<evidence type="ECO:0000256" key="4">
    <source>
        <dbReference type="ARBA" id="ARBA00023136"/>
    </source>
</evidence>
<keyword evidence="8" id="KW-1185">Reference proteome</keyword>
<comment type="caution">
    <text evidence="7">The sequence shown here is derived from an EMBL/GenBank/DDBJ whole genome shotgun (WGS) entry which is preliminary data.</text>
</comment>
<dbReference type="InterPro" id="IPR010583">
    <property type="entry name" value="MipA"/>
</dbReference>
<dbReference type="OrthoDB" id="8895759at2"/>
<proteinExistence type="inferred from homology"/>
<feature type="chain" id="PRO_5020183608" evidence="6">
    <location>
        <begin position="28"/>
        <end position="265"/>
    </location>
</feature>
<comment type="similarity">
    <text evidence="2">Belongs to the MipA/OmpV family.</text>
</comment>
<keyword evidence="3 6" id="KW-0732">Signal</keyword>
<reference evidence="7 8" key="1">
    <citation type="submission" date="2019-02" db="EMBL/GenBank/DDBJ databases">
        <title>Genomic Encyclopedia of Type Strains, Phase IV (KMG-IV): sequencing the most valuable type-strain genomes for metagenomic binning, comparative biology and taxonomic classification.</title>
        <authorList>
            <person name="Goeker M."/>
        </authorList>
    </citation>
    <scope>NUCLEOTIDE SEQUENCE [LARGE SCALE GENOMIC DNA]</scope>
    <source>
        <strain evidence="7 8">DSM 19570</strain>
    </source>
</reference>
<dbReference type="Proteomes" id="UP000293671">
    <property type="component" value="Unassembled WGS sequence"/>
</dbReference>
<dbReference type="GO" id="GO:0009279">
    <property type="term" value="C:cell outer membrane"/>
    <property type="evidence" value="ECO:0007669"/>
    <property type="project" value="UniProtKB-SubCell"/>
</dbReference>
<evidence type="ECO:0000256" key="6">
    <source>
        <dbReference type="SAM" id="SignalP"/>
    </source>
</evidence>
<comment type="subcellular location">
    <subcellularLocation>
        <location evidence="1">Cell outer membrane</location>
    </subcellularLocation>
</comment>
<protein>
    <submittedName>
        <fullName evidence="7">Outer membrane scaffolding protein for murein synthesis (MipA/OmpV family)</fullName>
    </submittedName>
</protein>
<dbReference type="RefSeq" id="WP_130431601.1">
    <property type="nucleotide sequence ID" value="NZ_SHKP01000005.1"/>
</dbReference>
<keyword evidence="4" id="KW-0472">Membrane</keyword>
<evidence type="ECO:0000256" key="2">
    <source>
        <dbReference type="ARBA" id="ARBA00005722"/>
    </source>
</evidence>
<sequence length="265" mass="27745">MSKLSLVRALRPLALCAALLAQGAAQAANGLILIGPPPAEGYKLSLGADLLVFPKFPGSDESRVWLIPGIEFKHHSGAFVSTDNGLGWNFGRGKELQYGVRLWPLFGRDDDALPGLPGVKDRIGGGLFANVAPLEFLVLQSSLMAGSGRNGSGLMGELGATVGAPVGPAILALTLGGSWANAEYRQSYFGVSAADAASSGLPVTTLGSGLQDLNLGLSLDAPIDDRWRLSGQLLVARLMGDAASSPITQSRQQTTLAMTLWYRFR</sequence>